<protein>
    <submittedName>
        <fullName evidence="1">Uncharacterized protein</fullName>
    </submittedName>
</protein>
<comment type="caution">
    <text evidence="1">The sequence shown here is derived from an EMBL/GenBank/DDBJ whole genome shotgun (WGS) entry which is preliminary data.</text>
</comment>
<gene>
    <name evidence="1" type="ORF">CEXT_456951</name>
</gene>
<name>A0AAV4MI43_CAEEX</name>
<evidence type="ECO:0000313" key="2">
    <source>
        <dbReference type="Proteomes" id="UP001054945"/>
    </source>
</evidence>
<organism evidence="1 2">
    <name type="scientific">Caerostris extrusa</name>
    <name type="common">Bark spider</name>
    <name type="synonym">Caerostris bankana</name>
    <dbReference type="NCBI Taxonomy" id="172846"/>
    <lineage>
        <taxon>Eukaryota</taxon>
        <taxon>Metazoa</taxon>
        <taxon>Ecdysozoa</taxon>
        <taxon>Arthropoda</taxon>
        <taxon>Chelicerata</taxon>
        <taxon>Arachnida</taxon>
        <taxon>Araneae</taxon>
        <taxon>Araneomorphae</taxon>
        <taxon>Entelegynae</taxon>
        <taxon>Araneoidea</taxon>
        <taxon>Araneidae</taxon>
        <taxon>Caerostris</taxon>
    </lineage>
</organism>
<sequence length="124" mass="14157">MDRRMYTSFNGSPLHRVPLQMGPLTTGTHSYLAQIRSSGFESPGRMRRPSYITTECPGIGKPFVKGGGRRRNLEHTKEKYVTKAVAISYCHLHWCSKRIFIHRVFGFLKAILRGYRDVGGVRSE</sequence>
<evidence type="ECO:0000313" key="1">
    <source>
        <dbReference type="EMBL" id="GIX72046.1"/>
    </source>
</evidence>
<proteinExistence type="predicted"/>
<keyword evidence="2" id="KW-1185">Reference proteome</keyword>
<dbReference type="Proteomes" id="UP001054945">
    <property type="component" value="Unassembled WGS sequence"/>
</dbReference>
<dbReference type="EMBL" id="BPLR01002276">
    <property type="protein sequence ID" value="GIX72046.1"/>
    <property type="molecule type" value="Genomic_DNA"/>
</dbReference>
<accession>A0AAV4MI43</accession>
<dbReference type="AlphaFoldDB" id="A0AAV4MI43"/>
<reference evidence="1 2" key="1">
    <citation type="submission" date="2021-06" db="EMBL/GenBank/DDBJ databases">
        <title>Caerostris extrusa draft genome.</title>
        <authorList>
            <person name="Kono N."/>
            <person name="Arakawa K."/>
        </authorList>
    </citation>
    <scope>NUCLEOTIDE SEQUENCE [LARGE SCALE GENOMIC DNA]</scope>
</reference>